<dbReference type="CDD" id="cd02980">
    <property type="entry name" value="TRX_Fd_family"/>
    <property type="match status" value="1"/>
</dbReference>
<dbReference type="OrthoDB" id="465045at2"/>
<dbReference type="EMBL" id="JYON01000009">
    <property type="protein sequence ID" value="KJH71734.1"/>
    <property type="molecule type" value="Genomic_DNA"/>
</dbReference>
<comment type="caution">
    <text evidence="1">The sequence shown here is derived from an EMBL/GenBank/DDBJ whole genome shotgun (WGS) entry which is preliminary data.</text>
</comment>
<dbReference type="Pfam" id="PF01257">
    <property type="entry name" value="2Fe-2S_thioredx"/>
    <property type="match status" value="1"/>
</dbReference>
<dbReference type="Gene3D" id="3.40.30.10">
    <property type="entry name" value="Glutaredoxin"/>
    <property type="match status" value="1"/>
</dbReference>
<proteinExistence type="predicted"/>
<protein>
    <submittedName>
        <fullName evidence="1">(Fe-S)-binding protein</fullName>
    </submittedName>
</protein>
<dbReference type="AlphaFoldDB" id="A0A0D8ZTF9"/>
<dbReference type="InterPro" id="IPR036249">
    <property type="entry name" value="Thioredoxin-like_sf"/>
</dbReference>
<evidence type="ECO:0000313" key="2">
    <source>
        <dbReference type="Proteomes" id="UP000032452"/>
    </source>
</evidence>
<evidence type="ECO:0000313" key="1">
    <source>
        <dbReference type="EMBL" id="KJH71734.1"/>
    </source>
</evidence>
<dbReference type="SUPFAM" id="SSF52833">
    <property type="entry name" value="Thioredoxin-like"/>
    <property type="match status" value="1"/>
</dbReference>
<name>A0A0D8ZTF9_9CYAN</name>
<organism evidence="1 2">
    <name type="scientific">Aliterella atlantica CENA595</name>
    <dbReference type="NCBI Taxonomy" id="1618023"/>
    <lineage>
        <taxon>Bacteria</taxon>
        <taxon>Bacillati</taxon>
        <taxon>Cyanobacteriota</taxon>
        <taxon>Cyanophyceae</taxon>
        <taxon>Chroococcidiopsidales</taxon>
        <taxon>Aliterellaceae</taxon>
        <taxon>Aliterella</taxon>
    </lineage>
</organism>
<gene>
    <name evidence="1" type="ORF">UH38_10050</name>
</gene>
<accession>A0A0D8ZTF9</accession>
<dbReference type="RefSeq" id="WP_045054534.1">
    <property type="nucleotide sequence ID" value="NZ_CAWMDP010000042.1"/>
</dbReference>
<sequence>MSKQVVNFSLEGRFLGFEFEEYKPKRLLIATSEGECTLKIAKSLRYSFGLRLIPGDWLQILGEKKIDRKTGEVKLKAEQVIPATISQEQTSIPVAAKSAKSKASILVCQKSDCMKRGGKQLCQAMQAALSDRGLTDEVSIKGTGCLKHCKAGPNIVMMPDKTRYSKVEANQIPELIDKHFTPEEAVKEGDFLVAAK</sequence>
<dbReference type="PATRIC" id="fig|1618023.3.peg.3767"/>
<dbReference type="Proteomes" id="UP000032452">
    <property type="component" value="Unassembled WGS sequence"/>
</dbReference>
<dbReference type="STRING" id="1618023.UH38_10050"/>
<keyword evidence="2" id="KW-1185">Reference proteome</keyword>
<reference evidence="1 2" key="1">
    <citation type="submission" date="2015-02" db="EMBL/GenBank/DDBJ databases">
        <title>Draft genome of a novel marine cyanobacterium (Chroococcales) isolated from South Atlantic Ocean.</title>
        <authorList>
            <person name="Rigonato J."/>
            <person name="Alvarenga D.O."/>
            <person name="Branco L.H."/>
            <person name="Varani A.M."/>
            <person name="Brandini F.P."/>
            <person name="Fiore M.F."/>
        </authorList>
    </citation>
    <scope>NUCLEOTIDE SEQUENCE [LARGE SCALE GENOMIC DNA]</scope>
    <source>
        <strain evidence="1 2">CENA595</strain>
    </source>
</reference>